<feature type="domain" description="Transcription regulator PadR N-terminal" evidence="1">
    <location>
        <begin position="34"/>
        <end position="82"/>
    </location>
</feature>
<organism evidence="2 3">
    <name type="scientific">Deinococcus aerius</name>
    <dbReference type="NCBI Taxonomy" id="200253"/>
    <lineage>
        <taxon>Bacteria</taxon>
        <taxon>Thermotogati</taxon>
        <taxon>Deinococcota</taxon>
        <taxon>Deinococci</taxon>
        <taxon>Deinococcales</taxon>
        <taxon>Deinococcaceae</taxon>
        <taxon>Deinococcus</taxon>
    </lineage>
</organism>
<dbReference type="SUPFAM" id="SSF46785">
    <property type="entry name" value="Winged helix' DNA-binding domain"/>
    <property type="match status" value="1"/>
</dbReference>
<accession>A0A2I9DM38</accession>
<sequence length="107" mass="11966">MGKFRMSLTILRILELMYADLDREHYGLELGRAANLSNGALYPALDRLDRAGYLTSALEEIDEKAEGRRKRRYYKLSAAGIRLAEQELRGAPRLPGRGAARLSSGRG</sequence>
<name>A0A2I9DM38_9DEIO</name>
<dbReference type="Proteomes" id="UP000236569">
    <property type="component" value="Unassembled WGS sequence"/>
</dbReference>
<dbReference type="RefSeq" id="WP_103129470.1">
    <property type="nucleotide sequence ID" value="NZ_BFAG01000007.1"/>
</dbReference>
<dbReference type="AlphaFoldDB" id="A0A2I9DM38"/>
<proteinExistence type="predicted"/>
<evidence type="ECO:0000259" key="1">
    <source>
        <dbReference type="Pfam" id="PF03551"/>
    </source>
</evidence>
<comment type="caution">
    <text evidence="2">The sequence shown here is derived from an EMBL/GenBank/DDBJ whole genome shotgun (WGS) entry which is preliminary data.</text>
</comment>
<reference evidence="3" key="1">
    <citation type="submission" date="2018-01" db="EMBL/GenBank/DDBJ databases">
        <title>Draft Genome Sequence of the Radioresistant Bacterium Deinococcus aerius TR0125, Isolated from the Higher Atmosphere above Japan.</title>
        <authorList>
            <person name="Satoh K."/>
            <person name="Arai H."/>
            <person name="Sanzen T."/>
            <person name="Kawaguchi Y."/>
            <person name="Hayashi H."/>
            <person name="Yokobori S."/>
            <person name="Yamagishi A."/>
            <person name="Oono Y."/>
            <person name="Narumi I."/>
        </authorList>
    </citation>
    <scope>NUCLEOTIDE SEQUENCE [LARGE SCALE GENOMIC DNA]</scope>
    <source>
        <strain evidence="3">TR0125</strain>
    </source>
</reference>
<dbReference type="InterPro" id="IPR036388">
    <property type="entry name" value="WH-like_DNA-bd_sf"/>
</dbReference>
<gene>
    <name evidence="2" type="ORF">DAERI_070059</name>
</gene>
<dbReference type="OrthoDB" id="9808017at2"/>
<evidence type="ECO:0000313" key="3">
    <source>
        <dbReference type="Proteomes" id="UP000236569"/>
    </source>
</evidence>
<dbReference type="EMBL" id="BFAG01000007">
    <property type="protein sequence ID" value="GBF06061.1"/>
    <property type="molecule type" value="Genomic_DNA"/>
</dbReference>
<dbReference type="InterPro" id="IPR036390">
    <property type="entry name" value="WH_DNA-bd_sf"/>
</dbReference>
<dbReference type="Gene3D" id="1.10.10.10">
    <property type="entry name" value="Winged helix-like DNA-binding domain superfamily/Winged helix DNA-binding domain"/>
    <property type="match status" value="1"/>
</dbReference>
<dbReference type="Pfam" id="PF03551">
    <property type="entry name" value="PadR"/>
    <property type="match status" value="1"/>
</dbReference>
<keyword evidence="3" id="KW-1185">Reference proteome</keyword>
<protein>
    <submittedName>
        <fullName evidence="2">Putative transcriptional regulator</fullName>
    </submittedName>
</protein>
<dbReference type="InterPro" id="IPR005149">
    <property type="entry name" value="Tscrpt_reg_PadR_N"/>
</dbReference>
<evidence type="ECO:0000313" key="2">
    <source>
        <dbReference type="EMBL" id="GBF06061.1"/>
    </source>
</evidence>